<dbReference type="Proteomes" id="UP001202328">
    <property type="component" value="Unassembled WGS sequence"/>
</dbReference>
<evidence type="ECO:0000313" key="2">
    <source>
        <dbReference type="EMBL" id="KAI3952140.1"/>
    </source>
</evidence>
<sequence>MCLWVELQDVSVLDKRYKSLIQTPLFTHLASFISFERSSLKQRGLLLSILFGQVIDSTYTSCQIKATLSIACGKRHYTPRDANGKRPADKPNMLTDSERGDLVKFWTEEQQVLSDRNIKSRSHQKPKHTMA</sequence>
<gene>
    <name evidence="2" type="ORF">MKW98_005835</name>
</gene>
<comment type="caution">
    <text evidence="2">The sequence shown here is derived from an EMBL/GenBank/DDBJ whole genome shotgun (WGS) entry which is preliminary data.</text>
</comment>
<dbReference type="AlphaFoldDB" id="A0AAD4TDX1"/>
<protein>
    <submittedName>
        <fullName evidence="2">Uncharacterized protein</fullName>
    </submittedName>
</protein>
<name>A0AAD4TDX1_9MAGN</name>
<reference evidence="2" key="1">
    <citation type="submission" date="2022-04" db="EMBL/GenBank/DDBJ databases">
        <title>A functionally conserved STORR gene fusion in Papaver species that diverged 16.8 million years ago.</title>
        <authorList>
            <person name="Catania T."/>
        </authorList>
    </citation>
    <scope>NUCLEOTIDE SEQUENCE</scope>
    <source>
        <strain evidence="2">S-188037</strain>
    </source>
</reference>
<keyword evidence="3" id="KW-1185">Reference proteome</keyword>
<evidence type="ECO:0000313" key="3">
    <source>
        <dbReference type="Proteomes" id="UP001202328"/>
    </source>
</evidence>
<evidence type="ECO:0000256" key="1">
    <source>
        <dbReference type="SAM" id="MobiDB-lite"/>
    </source>
</evidence>
<accession>A0AAD4TDX1</accession>
<feature type="compositionally biased region" description="Basic and acidic residues" evidence="1">
    <location>
        <begin position="78"/>
        <end position="89"/>
    </location>
</feature>
<proteinExistence type="predicted"/>
<feature type="region of interest" description="Disordered" evidence="1">
    <location>
        <begin position="76"/>
        <end position="96"/>
    </location>
</feature>
<dbReference type="EMBL" id="JAJJMB010002292">
    <property type="protein sequence ID" value="KAI3952140.1"/>
    <property type="molecule type" value="Genomic_DNA"/>
</dbReference>
<organism evidence="2 3">
    <name type="scientific">Papaver atlanticum</name>
    <dbReference type="NCBI Taxonomy" id="357466"/>
    <lineage>
        <taxon>Eukaryota</taxon>
        <taxon>Viridiplantae</taxon>
        <taxon>Streptophyta</taxon>
        <taxon>Embryophyta</taxon>
        <taxon>Tracheophyta</taxon>
        <taxon>Spermatophyta</taxon>
        <taxon>Magnoliopsida</taxon>
        <taxon>Ranunculales</taxon>
        <taxon>Papaveraceae</taxon>
        <taxon>Papaveroideae</taxon>
        <taxon>Papaver</taxon>
    </lineage>
</organism>